<reference evidence="2" key="1">
    <citation type="journal article" date="2019" name="Int. J. Biol. Macromol.">
        <title>The first complete mitochondrial genome of a cyclophorid land snail, with implications for architaenioglossan relationships (Mollusca, Caenogastropoda, Cyclophoroidea).</title>
        <authorList>
            <person name="Xie G.-L."/>
            <person name="Koehler F."/>
            <person name="Ouyang S."/>
            <person name="Wu X.-P."/>
        </authorList>
    </citation>
    <scope>NUCLEOTIDE SEQUENCE</scope>
</reference>
<protein>
    <submittedName>
        <fullName evidence="2">ATP synthase F0 subunit 8</fullName>
    </submittedName>
</protein>
<proteinExistence type="predicted"/>
<accession>A0A4P8VVV5</accession>
<keyword evidence="2" id="KW-0496">Mitochondrion</keyword>
<gene>
    <name evidence="2" type="primary">atp8</name>
</gene>
<keyword evidence="1" id="KW-1133">Transmembrane helix</keyword>
<organism evidence="2">
    <name type="scientific">Cyclophorus martensianus</name>
    <dbReference type="NCBI Taxonomy" id="494924"/>
    <lineage>
        <taxon>Eukaryota</taxon>
        <taxon>Metazoa</taxon>
        <taxon>Spiralia</taxon>
        <taxon>Lophotrochozoa</taxon>
        <taxon>Mollusca</taxon>
        <taxon>Gastropoda</taxon>
        <taxon>Caenogastropoda</taxon>
        <taxon>Architaenioglossa</taxon>
        <taxon>Cyclophoroidea</taxon>
        <taxon>Cyclophoridae</taxon>
        <taxon>Cyclophorus</taxon>
    </lineage>
</organism>
<evidence type="ECO:0000256" key="1">
    <source>
        <dbReference type="SAM" id="Phobius"/>
    </source>
</evidence>
<feature type="transmembrane region" description="Helical" evidence="1">
    <location>
        <begin position="6"/>
        <end position="29"/>
    </location>
</feature>
<geneLocation type="mitochondrion" evidence="2"/>
<keyword evidence="1" id="KW-0812">Transmembrane</keyword>
<evidence type="ECO:0000313" key="2">
    <source>
        <dbReference type="EMBL" id="QCS25348.1"/>
    </source>
</evidence>
<dbReference type="AlphaFoldDB" id="A0A4P8VVV5"/>
<keyword evidence="1" id="KW-0472">Membrane</keyword>
<name>A0A4P8VVV5_9CAEN</name>
<dbReference type="EMBL" id="MH700493">
    <property type="protein sequence ID" value="QCS25348.1"/>
    <property type="molecule type" value="Genomic_DNA"/>
</dbReference>
<sequence length="52" mass="6584">MPQLSPLNWILLFVFYWGFLYTLSVILWWNKKNHMFFNIKKSFLVSRKWSWK</sequence>